<evidence type="ECO:0000259" key="1">
    <source>
        <dbReference type="SMART" id="SM01043"/>
    </source>
</evidence>
<protein>
    <recommendedName>
        <fullName evidence="1">Bacterial transcriptional activator domain-containing protein</fullName>
    </recommendedName>
</protein>
<dbReference type="Proteomes" id="UP000050514">
    <property type="component" value="Unassembled WGS sequence"/>
</dbReference>
<dbReference type="InterPro" id="IPR036388">
    <property type="entry name" value="WH-like_DNA-bd_sf"/>
</dbReference>
<dbReference type="InterPro" id="IPR016032">
    <property type="entry name" value="Sig_transdc_resp-reg_C-effctor"/>
</dbReference>
<dbReference type="GO" id="GO:0006355">
    <property type="term" value="P:regulation of DNA-templated transcription"/>
    <property type="evidence" value="ECO:0007669"/>
    <property type="project" value="InterPro"/>
</dbReference>
<sequence>MDLSAAENCTTIEDAMAFRDLVIQSQLIPPLPRKAILPRPRIRSLLQRALQHPLTLLLAGTGYGKSTALLDLSQEGRRIFWYTVNEPERDPLLFLVHLINAFAQQNEEYGRDALRYLEEHNGRAVPSALTPLLNALTAHLLEDGVLVMDDYHWVHDVPEIAALVRHLIQYRPPRLQVVIATRTMPDNLDLNRWRVKGELSVVTHSDLAFTAEEIEALFREGYGFPITSQQAARLAQETEGWALVLQMIWQSVQRRPSASLDQVLENLPETLESLFDYLAPEVLARQPQDIQQFLIDTSILRQLEGEICDGLLGIEDSAALLRRLYESGMFIEAAGGQVYRYQRLFQEFLQTRLNQQPAEARALHLRAATLYLDRKRSEEAIYHLLKAGEAAFAADVIEQIGMGLIRSGRLESLQYYLSRLPAELKAERPLLQLLLGDLHRLRADFEPSLLHFRAAEQLYRQQGDRWGCSRALRGQAQVFLDTIRPLQADALLEEALRLLEPQEHREEVAALLDQLAENKLNLGKPDEARVLHREAQLLRAETSPNDVYLEGRALLRTGRLIEARQLMLNQAAEERRHEAQRAQRFHRETLLLLSLICSMLGSAEEAERYAREGIAIGKRLQSEFVEAVGLIRLGHALQVGHVQPWGEPSLRKAIDLYRRAIELMHPFKVARVGVEPLWGLTRGLGYAGELAEAEDCARRALAISEKAGDEWIGNLVRTSMGASFALDGQFRTAREWLERAAQGFESVRDRFGWTAARLWLAWMDWYGEERGRALMELEQILERQEGPDAAVLFTSPTLLGWKDEQTLVPILLAARRQGIGGEYLLKVLNNFSIEGDYHPAYTLYVRTLSDFGVWRGDQKVHSAEWQREKARQLFQLLITNRQRWLLRDQIVDLLWPELDGESAVRDFKVALNALNRTIEPQRPRETAPFFVRRQENMYGINPQAKVVVDADEFERLASESLSDEESLRRALDLYQNDYLHECCYEDWSSIERERLRQVYFTAVQRLGELLGSQGRWDEVIAVCNAALLRDRTWEPAYRLIMQAYAAKGNQAQVIQTYQRCWKILWDEVGVEPSLETRDLLRRLTA</sequence>
<feature type="domain" description="Bacterial transcriptional activator" evidence="1">
    <location>
        <begin position="948"/>
        <end position="1084"/>
    </location>
</feature>
<dbReference type="STRING" id="360411.AC812_08465"/>
<dbReference type="InterPro" id="IPR005158">
    <property type="entry name" value="BTAD"/>
</dbReference>
<accession>A0A0N8GMJ5</accession>
<dbReference type="GO" id="GO:0003677">
    <property type="term" value="F:DNA binding"/>
    <property type="evidence" value="ECO:0007669"/>
    <property type="project" value="InterPro"/>
</dbReference>
<gene>
    <name evidence="2" type="ORF">AC812_08465</name>
</gene>
<dbReference type="InterPro" id="IPR027417">
    <property type="entry name" value="P-loop_NTPase"/>
</dbReference>
<proteinExistence type="predicted"/>
<comment type="caution">
    <text evidence="2">The sequence shown here is derived from an EMBL/GenBank/DDBJ whole genome shotgun (WGS) entry which is preliminary data.</text>
</comment>
<evidence type="ECO:0000313" key="3">
    <source>
        <dbReference type="Proteomes" id="UP000050514"/>
    </source>
</evidence>
<keyword evidence="3" id="KW-1185">Reference proteome</keyword>
<dbReference type="InterPro" id="IPR011990">
    <property type="entry name" value="TPR-like_helical_dom_sf"/>
</dbReference>
<dbReference type="Pfam" id="PF25873">
    <property type="entry name" value="WHD_MalT"/>
    <property type="match status" value="1"/>
</dbReference>
<dbReference type="PANTHER" id="PTHR35807:SF2">
    <property type="entry name" value="TRANSCRIPTIONAL ACTIVATOR DOMAIN"/>
    <property type="match status" value="1"/>
</dbReference>
<reference evidence="2 3" key="1">
    <citation type="submission" date="2015-07" db="EMBL/GenBank/DDBJ databases">
        <title>Draft genome of Bellilinea caldifistulae DSM 17877.</title>
        <authorList>
            <person name="Hemp J."/>
            <person name="Ward L.M."/>
            <person name="Pace L.A."/>
            <person name="Fischer W.W."/>
        </authorList>
    </citation>
    <scope>NUCLEOTIDE SEQUENCE [LARGE SCALE GENOMIC DNA]</scope>
    <source>
        <strain evidence="2 3">GOMI-1</strain>
    </source>
</reference>
<name>A0A0N8GMJ5_9CHLR</name>
<dbReference type="Gene3D" id="1.10.10.10">
    <property type="entry name" value="Winged helix-like DNA-binding domain superfamily/Winged helix DNA-binding domain"/>
    <property type="match status" value="1"/>
</dbReference>
<dbReference type="PANTHER" id="PTHR35807">
    <property type="entry name" value="TRANSCRIPTIONAL REGULATOR REDD-RELATED"/>
    <property type="match status" value="1"/>
</dbReference>
<dbReference type="SMART" id="SM01043">
    <property type="entry name" value="BTAD"/>
    <property type="match status" value="1"/>
</dbReference>
<dbReference type="SUPFAM" id="SSF48452">
    <property type="entry name" value="TPR-like"/>
    <property type="match status" value="3"/>
</dbReference>
<evidence type="ECO:0000313" key="2">
    <source>
        <dbReference type="EMBL" id="KPL75474.1"/>
    </source>
</evidence>
<dbReference type="Gene3D" id="1.25.40.10">
    <property type="entry name" value="Tetratricopeptide repeat domain"/>
    <property type="match status" value="3"/>
</dbReference>
<dbReference type="PATRIC" id="fig|360411.5.peg.2850"/>
<dbReference type="Pfam" id="PF03704">
    <property type="entry name" value="BTAD"/>
    <property type="match status" value="1"/>
</dbReference>
<dbReference type="AlphaFoldDB" id="A0A0N8GMJ5"/>
<dbReference type="SUPFAM" id="SSF52540">
    <property type="entry name" value="P-loop containing nucleoside triphosphate hydrolases"/>
    <property type="match status" value="1"/>
</dbReference>
<dbReference type="InterPro" id="IPR059106">
    <property type="entry name" value="WHD_MalT"/>
</dbReference>
<dbReference type="SUPFAM" id="SSF46894">
    <property type="entry name" value="C-terminal effector domain of the bipartite response regulators"/>
    <property type="match status" value="1"/>
</dbReference>
<dbReference type="EMBL" id="LGHJ01000014">
    <property type="protein sequence ID" value="KPL75474.1"/>
    <property type="molecule type" value="Genomic_DNA"/>
</dbReference>
<dbReference type="InterPro" id="IPR051677">
    <property type="entry name" value="AfsR-DnrI-RedD_regulator"/>
</dbReference>
<organism evidence="2 3">
    <name type="scientific">Bellilinea caldifistulae</name>
    <dbReference type="NCBI Taxonomy" id="360411"/>
    <lineage>
        <taxon>Bacteria</taxon>
        <taxon>Bacillati</taxon>
        <taxon>Chloroflexota</taxon>
        <taxon>Anaerolineae</taxon>
        <taxon>Anaerolineales</taxon>
        <taxon>Anaerolineaceae</taxon>
        <taxon>Bellilinea</taxon>
    </lineage>
</organism>